<name>A0A1I7KPW6_9BURK</name>
<dbReference type="PANTHER" id="PTHR30329">
    <property type="entry name" value="STATOR ELEMENT OF FLAGELLAR MOTOR COMPLEX"/>
    <property type="match status" value="1"/>
</dbReference>
<dbReference type="STRING" id="1035707.SAMN05216552_1018117"/>
<dbReference type="PANTHER" id="PTHR30329:SF21">
    <property type="entry name" value="LIPOPROTEIN YIAD-RELATED"/>
    <property type="match status" value="1"/>
</dbReference>
<dbReference type="InterPro" id="IPR050330">
    <property type="entry name" value="Bact_OuterMem_StrucFunc"/>
</dbReference>
<evidence type="ECO:0000259" key="6">
    <source>
        <dbReference type="PROSITE" id="PS51123"/>
    </source>
</evidence>
<gene>
    <name evidence="7" type="ORF">SAMN05216552_1018117</name>
</gene>
<dbReference type="RefSeq" id="WP_093557169.1">
    <property type="nucleotide sequence ID" value="NZ_FPBO01000018.1"/>
</dbReference>
<evidence type="ECO:0000256" key="4">
    <source>
        <dbReference type="PROSITE-ProRule" id="PRU00473"/>
    </source>
</evidence>
<organism evidence="7 8">
    <name type="scientific">Pseudoduganella namucuonensis</name>
    <dbReference type="NCBI Taxonomy" id="1035707"/>
    <lineage>
        <taxon>Bacteria</taxon>
        <taxon>Pseudomonadati</taxon>
        <taxon>Pseudomonadota</taxon>
        <taxon>Betaproteobacteria</taxon>
        <taxon>Burkholderiales</taxon>
        <taxon>Oxalobacteraceae</taxon>
        <taxon>Telluria group</taxon>
        <taxon>Pseudoduganella</taxon>
    </lineage>
</organism>
<evidence type="ECO:0000256" key="1">
    <source>
        <dbReference type="ARBA" id="ARBA00004442"/>
    </source>
</evidence>
<keyword evidence="5" id="KW-0732">Signal</keyword>
<comment type="subcellular location">
    <subcellularLocation>
        <location evidence="1">Cell outer membrane</location>
    </subcellularLocation>
</comment>
<evidence type="ECO:0000256" key="5">
    <source>
        <dbReference type="SAM" id="SignalP"/>
    </source>
</evidence>
<dbReference type="PROSITE" id="PS51123">
    <property type="entry name" value="OMPA_2"/>
    <property type="match status" value="1"/>
</dbReference>
<evidence type="ECO:0000313" key="7">
    <source>
        <dbReference type="EMBL" id="SFU99493.1"/>
    </source>
</evidence>
<dbReference type="InterPro" id="IPR006664">
    <property type="entry name" value="OMP_bac"/>
</dbReference>
<reference evidence="8" key="1">
    <citation type="submission" date="2016-10" db="EMBL/GenBank/DDBJ databases">
        <authorList>
            <person name="Varghese N."/>
            <person name="Submissions S."/>
        </authorList>
    </citation>
    <scope>NUCLEOTIDE SEQUENCE [LARGE SCALE GENOMIC DNA]</scope>
    <source>
        <strain evidence="8">CGMCC 1.11014</strain>
    </source>
</reference>
<feature type="domain" description="OmpA-like" evidence="6">
    <location>
        <begin position="71"/>
        <end position="188"/>
    </location>
</feature>
<proteinExistence type="predicted"/>
<dbReference type="CDD" id="cd07185">
    <property type="entry name" value="OmpA_C-like"/>
    <property type="match status" value="1"/>
</dbReference>
<keyword evidence="2 4" id="KW-0472">Membrane</keyword>
<accession>A0A1I7KPW6</accession>
<dbReference type="EMBL" id="FPBO01000018">
    <property type="protein sequence ID" value="SFU99493.1"/>
    <property type="molecule type" value="Genomic_DNA"/>
</dbReference>
<dbReference type="SUPFAM" id="SSF103088">
    <property type="entry name" value="OmpA-like"/>
    <property type="match status" value="1"/>
</dbReference>
<protein>
    <submittedName>
        <fullName evidence="7">Outer membrane protein OmpA</fullName>
    </submittedName>
</protein>
<sequence length="188" mass="19903">MKTIWYAAALAALALALPATAQTTAKVLNEQDLTEGALIEALTPASPAEAPVLTRSIRVDAEDAPPSGAGAGATRPSASLLITFETNSASLTARAKHMLNVVGEALRSDKLGAFRFAIQGHADPRGSPAANLRLSQLRAESVRNYLVRNERVEDQRLQAVGKGDTELMNKADPIAPENRRVTIVNLGQ</sequence>
<dbReference type="PRINTS" id="PR01021">
    <property type="entry name" value="OMPADOMAIN"/>
</dbReference>
<dbReference type="GO" id="GO:0009279">
    <property type="term" value="C:cell outer membrane"/>
    <property type="evidence" value="ECO:0007669"/>
    <property type="project" value="UniProtKB-SubCell"/>
</dbReference>
<dbReference type="Pfam" id="PF00691">
    <property type="entry name" value="OmpA"/>
    <property type="match status" value="1"/>
</dbReference>
<feature type="signal peptide" evidence="5">
    <location>
        <begin position="1"/>
        <end position="21"/>
    </location>
</feature>
<keyword evidence="8" id="KW-1185">Reference proteome</keyword>
<dbReference type="Proteomes" id="UP000199391">
    <property type="component" value="Unassembled WGS sequence"/>
</dbReference>
<keyword evidence="3" id="KW-0998">Cell outer membrane</keyword>
<evidence type="ECO:0000313" key="8">
    <source>
        <dbReference type="Proteomes" id="UP000199391"/>
    </source>
</evidence>
<dbReference type="InterPro" id="IPR036737">
    <property type="entry name" value="OmpA-like_sf"/>
</dbReference>
<feature type="chain" id="PRO_5011671313" evidence="5">
    <location>
        <begin position="22"/>
        <end position="188"/>
    </location>
</feature>
<evidence type="ECO:0000256" key="3">
    <source>
        <dbReference type="ARBA" id="ARBA00023237"/>
    </source>
</evidence>
<evidence type="ECO:0000256" key="2">
    <source>
        <dbReference type="ARBA" id="ARBA00023136"/>
    </source>
</evidence>
<dbReference type="Gene3D" id="3.30.1330.60">
    <property type="entry name" value="OmpA-like domain"/>
    <property type="match status" value="1"/>
</dbReference>
<dbReference type="AlphaFoldDB" id="A0A1I7KPW6"/>
<dbReference type="OrthoDB" id="9805832at2"/>
<dbReference type="InterPro" id="IPR006665">
    <property type="entry name" value="OmpA-like"/>
</dbReference>